<name>A0ABN5AVE8_9GAMM</name>
<comment type="subcellular location">
    <subcellularLocation>
        <location evidence="1">Membrane</location>
        <topology evidence="1">Multi-pass membrane protein</topology>
    </subcellularLocation>
</comment>
<dbReference type="Gene3D" id="1.20.1250.20">
    <property type="entry name" value="MFS general substrate transporter like domains"/>
    <property type="match status" value="1"/>
</dbReference>
<dbReference type="InterPro" id="IPR005829">
    <property type="entry name" value="Sugar_transporter_CS"/>
</dbReference>
<feature type="transmembrane region" description="Helical" evidence="8">
    <location>
        <begin position="384"/>
        <end position="405"/>
    </location>
</feature>
<keyword evidence="5 8" id="KW-1133">Transmembrane helix</keyword>
<dbReference type="PROSITE" id="PS50850">
    <property type="entry name" value="MFS"/>
    <property type="match status" value="1"/>
</dbReference>
<dbReference type="PRINTS" id="PR00171">
    <property type="entry name" value="SUGRTRNSPORT"/>
</dbReference>
<dbReference type="Pfam" id="PF00083">
    <property type="entry name" value="Sugar_tr"/>
    <property type="match status" value="1"/>
</dbReference>
<dbReference type="InterPro" id="IPR005828">
    <property type="entry name" value="MFS_sugar_transport-like"/>
</dbReference>
<evidence type="ECO:0000256" key="5">
    <source>
        <dbReference type="ARBA" id="ARBA00022989"/>
    </source>
</evidence>
<feature type="transmembrane region" description="Helical" evidence="8">
    <location>
        <begin position="411"/>
        <end position="430"/>
    </location>
</feature>
<reference evidence="10 11" key="1">
    <citation type="submission" date="2017-06" db="EMBL/GenBank/DDBJ databases">
        <title>Complete genome of Francisella halioticida.</title>
        <authorList>
            <person name="Sjodin A."/>
        </authorList>
    </citation>
    <scope>NUCLEOTIDE SEQUENCE [LARGE SCALE GENOMIC DNA]</scope>
    <source>
        <strain evidence="10 11">DSM 23729</strain>
    </source>
</reference>
<evidence type="ECO:0000259" key="9">
    <source>
        <dbReference type="PROSITE" id="PS50850"/>
    </source>
</evidence>
<evidence type="ECO:0000256" key="6">
    <source>
        <dbReference type="ARBA" id="ARBA00023136"/>
    </source>
</evidence>
<gene>
    <name evidence="10" type="ORF">CDV26_03160</name>
</gene>
<dbReference type="Proteomes" id="UP000249910">
    <property type="component" value="Chromosome"/>
</dbReference>
<feature type="transmembrane region" description="Helical" evidence="8">
    <location>
        <begin position="247"/>
        <end position="270"/>
    </location>
</feature>
<sequence length="453" mass="49351">MKQTKGYVYIIMILGALGGILYGYDIGVMNAAVIFINKEIVMSHGQESLLLGSVLGGGALATLFAGKVSDIIGRKVSILISCVIFILSTFIIMSSHGYESLLIGRLVQGIAVGIVTIVIPLYIVEVIPENLRGKGIALFQLMLTLGIVGAGYVGYLYTKWFPTNGHWRDMFGTSMVPAIFLLIGGAVFLPTSSRWLFMKGKAEKAKANLYKIYNENIVEHEYEKIKKSIAVGTTFQDFLAGFKNKKVVVLFISVALIAMLQQLTGINTFLQYSSSLLVKSGLTASTTAVFSSTVIMLINFVVTIIALCLIDYAGRRPLVLFGTFIVFLALILMAICYYFLGASSLKGYCMLTLLCLFIIGYAVGPGVCIWALLSEPLPNKMRSVGMSIALFLNSGMSFLYGSLFLPLSAHIGFAGLFLISAISVLIYHILIRKNIPETGNLSLEEIEDNLYKA</sequence>
<keyword evidence="4 8" id="KW-0812">Transmembrane</keyword>
<evidence type="ECO:0000313" key="10">
    <source>
        <dbReference type="EMBL" id="ASG67524.1"/>
    </source>
</evidence>
<dbReference type="EMBL" id="CP022132">
    <property type="protein sequence ID" value="ASG67524.1"/>
    <property type="molecule type" value="Genomic_DNA"/>
</dbReference>
<protein>
    <submittedName>
        <fullName evidence="10">MFS transporter</fullName>
    </submittedName>
</protein>
<feature type="transmembrane region" description="Helical" evidence="8">
    <location>
        <begin position="102"/>
        <end position="124"/>
    </location>
</feature>
<keyword evidence="6 8" id="KW-0472">Membrane</keyword>
<evidence type="ECO:0000256" key="7">
    <source>
        <dbReference type="RuleBase" id="RU003346"/>
    </source>
</evidence>
<dbReference type="InterPro" id="IPR003663">
    <property type="entry name" value="Sugar/inositol_transpt"/>
</dbReference>
<proteinExistence type="inferred from homology"/>
<feature type="transmembrane region" description="Helical" evidence="8">
    <location>
        <begin position="347"/>
        <end position="372"/>
    </location>
</feature>
<feature type="transmembrane region" description="Helical" evidence="8">
    <location>
        <begin position="48"/>
        <end position="66"/>
    </location>
</feature>
<evidence type="ECO:0000256" key="4">
    <source>
        <dbReference type="ARBA" id="ARBA00022692"/>
    </source>
</evidence>
<dbReference type="PANTHER" id="PTHR48020:SF12">
    <property type="entry name" value="PROTON MYO-INOSITOL COTRANSPORTER"/>
    <property type="match status" value="1"/>
</dbReference>
<feature type="domain" description="Major facilitator superfamily (MFS) profile" evidence="9">
    <location>
        <begin position="11"/>
        <end position="439"/>
    </location>
</feature>
<evidence type="ECO:0000256" key="2">
    <source>
        <dbReference type="ARBA" id="ARBA00010992"/>
    </source>
</evidence>
<dbReference type="PROSITE" id="PS00217">
    <property type="entry name" value="SUGAR_TRANSPORT_2"/>
    <property type="match status" value="1"/>
</dbReference>
<feature type="transmembrane region" description="Helical" evidence="8">
    <location>
        <begin position="175"/>
        <end position="197"/>
    </location>
</feature>
<dbReference type="InterPro" id="IPR020846">
    <property type="entry name" value="MFS_dom"/>
</dbReference>
<feature type="transmembrane region" description="Helical" evidence="8">
    <location>
        <begin position="78"/>
        <end position="96"/>
    </location>
</feature>
<evidence type="ECO:0000256" key="1">
    <source>
        <dbReference type="ARBA" id="ARBA00004141"/>
    </source>
</evidence>
<keyword evidence="3 7" id="KW-0813">Transport</keyword>
<accession>A0ABN5AVE8</accession>
<dbReference type="NCBIfam" id="TIGR00879">
    <property type="entry name" value="SP"/>
    <property type="match status" value="1"/>
</dbReference>
<dbReference type="PROSITE" id="PS00216">
    <property type="entry name" value="SUGAR_TRANSPORT_1"/>
    <property type="match status" value="2"/>
</dbReference>
<evidence type="ECO:0000313" key="11">
    <source>
        <dbReference type="Proteomes" id="UP000249910"/>
    </source>
</evidence>
<comment type="similarity">
    <text evidence="2 7">Belongs to the major facilitator superfamily. Sugar transporter (TC 2.A.1.1) family.</text>
</comment>
<dbReference type="SUPFAM" id="SSF103473">
    <property type="entry name" value="MFS general substrate transporter"/>
    <property type="match status" value="1"/>
</dbReference>
<dbReference type="PANTHER" id="PTHR48020">
    <property type="entry name" value="PROTON MYO-INOSITOL COTRANSPORTER"/>
    <property type="match status" value="1"/>
</dbReference>
<feature type="transmembrane region" description="Helical" evidence="8">
    <location>
        <begin position="290"/>
        <end position="310"/>
    </location>
</feature>
<dbReference type="InterPro" id="IPR036259">
    <property type="entry name" value="MFS_trans_sf"/>
</dbReference>
<dbReference type="InterPro" id="IPR050814">
    <property type="entry name" value="Myo-inositol_Transporter"/>
</dbReference>
<organism evidence="10 11">
    <name type="scientific">Francisella halioticida</name>
    <dbReference type="NCBI Taxonomy" id="549298"/>
    <lineage>
        <taxon>Bacteria</taxon>
        <taxon>Pseudomonadati</taxon>
        <taxon>Pseudomonadota</taxon>
        <taxon>Gammaproteobacteria</taxon>
        <taxon>Thiotrichales</taxon>
        <taxon>Francisellaceae</taxon>
        <taxon>Francisella</taxon>
    </lineage>
</organism>
<keyword evidence="11" id="KW-1185">Reference proteome</keyword>
<feature type="transmembrane region" description="Helical" evidence="8">
    <location>
        <begin position="317"/>
        <end position="341"/>
    </location>
</feature>
<dbReference type="RefSeq" id="WP_088772061.1">
    <property type="nucleotide sequence ID" value="NZ_AP023082.1"/>
</dbReference>
<evidence type="ECO:0000256" key="3">
    <source>
        <dbReference type="ARBA" id="ARBA00022448"/>
    </source>
</evidence>
<evidence type="ECO:0000256" key="8">
    <source>
        <dbReference type="SAM" id="Phobius"/>
    </source>
</evidence>
<feature type="transmembrane region" description="Helical" evidence="8">
    <location>
        <begin position="136"/>
        <end position="155"/>
    </location>
</feature>
<feature type="transmembrane region" description="Helical" evidence="8">
    <location>
        <begin position="7"/>
        <end position="36"/>
    </location>
</feature>